<dbReference type="OrthoDB" id="675330at2"/>
<dbReference type="STRING" id="1763534.GCA_001831475_01395"/>
<feature type="chain" id="PRO_5008625008" evidence="1">
    <location>
        <begin position="21"/>
        <end position="149"/>
    </location>
</feature>
<keyword evidence="1" id="KW-0732">Signal</keyword>
<evidence type="ECO:0000313" key="3">
    <source>
        <dbReference type="Proteomes" id="UP000093510"/>
    </source>
</evidence>
<organism evidence="2 3">
    <name type="scientific">Flavobacterium crassostreae</name>
    <dbReference type="NCBI Taxonomy" id="1763534"/>
    <lineage>
        <taxon>Bacteria</taxon>
        <taxon>Pseudomonadati</taxon>
        <taxon>Bacteroidota</taxon>
        <taxon>Flavobacteriia</taxon>
        <taxon>Flavobacteriales</taxon>
        <taxon>Flavobacteriaceae</taxon>
        <taxon>Flavobacterium</taxon>
    </lineage>
</organism>
<keyword evidence="3" id="KW-1185">Reference proteome</keyword>
<gene>
    <name evidence="2" type="ORF">LPBF_07790</name>
</gene>
<evidence type="ECO:0000256" key="1">
    <source>
        <dbReference type="SAM" id="SignalP"/>
    </source>
</evidence>
<dbReference type="EMBL" id="LVEP01000028">
    <property type="protein sequence ID" value="OCB75526.1"/>
    <property type="molecule type" value="Genomic_DNA"/>
</dbReference>
<comment type="caution">
    <text evidence="2">The sequence shown here is derived from an EMBL/GenBank/DDBJ whole genome shotgun (WGS) entry which is preliminary data.</text>
</comment>
<sequence length="149" mass="17669">MKLSKILSLFFLLGSVSFYGQQESMKNKKQQIHALKIAFLTSELDLSPKEANQFWPVYNAFDQQQFEIRHQKMKVCKNEINATALNKLSEKEALLLLDKIESSEEELYRLRKKYQTDLKQILPAIKILKLKKSEEDFNRKLLRQYRAKK</sequence>
<accession>A0A1B9E0R0</accession>
<dbReference type="RefSeq" id="WP_066334807.1">
    <property type="nucleotide sequence ID" value="NZ_CP017688.1"/>
</dbReference>
<evidence type="ECO:0000313" key="2">
    <source>
        <dbReference type="EMBL" id="OCB75526.1"/>
    </source>
</evidence>
<protein>
    <submittedName>
        <fullName evidence="2">Sensor of ECF-type sigma factor</fullName>
    </submittedName>
</protein>
<name>A0A1B9E0R0_9FLAO</name>
<reference evidence="2 3" key="1">
    <citation type="submission" date="2016-03" db="EMBL/GenBank/DDBJ databases">
        <authorList>
            <person name="Ploux O."/>
        </authorList>
    </citation>
    <scope>NUCLEOTIDE SEQUENCE [LARGE SCALE GENOMIC DNA]</scope>
    <source>
        <strain evidence="2 3">LPB0076</strain>
    </source>
</reference>
<feature type="signal peptide" evidence="1">
    <location>
        <begin position="1"/>
        <end position="20"/>
    </location>
</feature>
<proteinExistence type="predicted"/>
<dbReference type="Proteomes" id="UP000093510">
    <property type="component" value="Unassembled WGS sequence"/>
</dbReference>
<dbReference type="AlphaFoldDB" id="A0A1B9E0R0"/>